<organism evidence="14 15">
    <name type="scientific">Anaeromicropila herbilytica</name>
    <dbReference type="NCBI Taxonomy" id="2785025"/>
    <lineage>
        <taxon>Bacteria</taxon>
        <taxon>Bacillati</taxon>
        <taxon>Bacillota</taxon>
        <taxon>Clostridia</taxon>
        <taxon>Lachnospirales</taxon>
        <taxon>Lachnospiraceae</taxon>
        <taxon>Anaeromicropila</taxon>
    </lineage>
</organism>
<evidence type="ECO:0000256" key="8">
    <source>
        <dbReference type="ARBA" id="ARBA00022692"/>
    </source>
</evidence>
<evidence type="ECO:0000313" key="14">
    <source>
        <dbReference type="EMBL" id="BCN30092.1"/>
    </source>
</evidence>
<dbReference type="Pfam" id="PF01554">
    <property type="entry name" value="MatE"/>
    <property type="match status" value="2"/>
</dbReference>
<dbReference type="InterPro" id="IPR048279">
    <property type="entry name" value="MdtK-like"/>
</dbReference>
<dbReference type="InterPro" id="IPR002528">
    <property type="entry name" value="MATE_fam"/>
</dbReference>
<comment type="subcellular location">
    <subcellularLocation>
        <location evidence="2">Cell membrane</location>
        <topology evidence="2">Multi-pass membrane protein</topology>
    </subcellularLocation>
</comment>
<evidence type="ECO:0000256" key="2">
    <source>
        <dbReference type="ARBA" id="ARBA00004651"/>
    </source>
</evidence>
<dbReference type="GO" id="GO:0005886">
    <property type="term" value="C:plasma membrane"/>
    <property type="evidence" value="ECO:0007669"/>
    <property type="project" value="UniProtKB-SubCell"/>
</dbReference>
<dbReference type="PANTHER" id="PTHR43298">
    <property type="entry name" value="MULTIDRUG RESISTANCE PROTEIN NORM-RELATED"/>
    <property type="match status" value="1"/>
</dbReference>
<evidence type="ECO:0000256" key="6">
    <source>
        <dbReference type="ARBA" id="ARBA00022449"/>
    </source>
</evidence>
<dbReference type="KEGG" id="ahb:bsdtb5_13870"/>
<accession>A0A7R7EKE6</accession>
<dbReference type="GO" id="GO:0006811">
    <property type="term" value="P:monoatomic ion transport"/>
    <property type="evidence" value="ECO:0007669"/>
    <property type="project" value="UniProtKB-KW"/>
</dbReference>
<reference evidence="14 15" key="1">
    <citation type="submission" date="2020-11" db="EMBL/GenBank/DDBJ databases">
        <title>Draft genome sequencing of a Lachnospiraceae strain isolated from anoxic soil subjected to BSD treatment.</title>
        <authorList>
            <person name="Uek A."/>
            <person name="Tonouchi A."/>
        </authorList>
    </citation>
    <scope>NUCLEOTIDE SEQUENCE [LARGE SCALE GENOMIC DNA]</scope>
    <source>
        <strain evidence="14 15">TB5</strain>
    </source>
</reference>
<evidence type="ECO:0000256" key="13">
    <source>
        <dbReference type="SAM" id="Phobius"/>
    </source>
</evidence>
<feature type="transmembrane region" description="Helical" evidence="13">
    <location>
        <begin position="169"/>
        <end position="188"/>
    </location>
</feature>
<feature type="transmembrane region" description="Helical" evidence="13">
    <location>
        <begin position="321"/>
        <end position="342"/>
    </location>
</feature>
<evidence type="ECO:0000256" key="9">
    <source>
        <dbReference type="ARBA" id="ARBA00022989"/>
    </source>
</evidence>
<evidence type="ECO:0000256" key="4">
    <source>
        <dbReference type="ARBA" id="ARBA00020268"/>
    </source>
</evidence>
<keyword evidence="7" id="KW-1003">Cell membrane</keyword>
<keyword evidence="6" id="KW-0050">Antiport</keyword>
<keyword evidence="15" id="KW-1185">Reference proteome</keyword>
<gene>
    <name evidence="14" type="ORF">bsdtb5_13870</name>
</gene>
<evidence type="ECO:0000256" key="10">
    <source>
        <dbReference type="ARBA" id="ARBA00023065"/>
    </source>
</evidence>
<dbReference type="RefSeq" id="WP_271715339.1">
    <property type="nucleotide sequence ID" value="NZ_AP024169.1"/>
</dbReference>
<dbReference type="PANTHER" id="PTHR43298:SF2">
    <property type="entry name" value="FMN_FAD EXPORTER YEEO-RELATED"/>
    <property type="match status" value="1"/>
</dbReference>
<dbReference type="CDD" id="cd13138">
    <property type="entry name" value="MATE_yoeA_like"/>
    <property type="match status" value="1"/>
</dbReference>
<dbReference type="Proteomes" id="UP000595897">
    <property type="component" value="Chromosome"/>
</dbReference>
<dbReference type="AlphaFoldDB" id="A0A7R7EKE6"/>
<feature type="transmembrane region" description="Helical" evidence="13">
    <location>
        <begin position="96"/>
        <end position="117"/>
    </location>
</feature>
<comment type="function">
    <text evidence="1">Multidrug efflux pump.</text>
</comment>
<proteinExistence type="inferred from homology"/>
<dbReference type="InterPro" id="IPR050222">
    <property type="entry name" value="MATE_MdtK"/>
</dbReference>
<evidence type="ECO:0000256" key="1">
    <source>
        <dbReference type="ARBA" id="ARBA00003408"/>
    </source>
</evidence>
<feature type="transmembrane region" description="Helical" evidence="13">
    <location>
        <begin position="362"/>
        <end position="380"/>
    </location>
</feature>
<dbReference type="EMBL" id="AP024169">
    <property type="protein sequence ID" value="BCN30092.1"/>
    <property type="molecule type" value="Genomic_DNA"/>
</dbReference>
<sequence length="449" mass="48890">MSAKYVKDMTEGNVVSLLVKFSLPMLIGNIFQQFYNIIDSIIVGKFVSVNAFAAVGATGSLNFLFFSVCLGMSVGIGILISQYFGAKNDEYVKRTIANSVYIIAVIGVIMSALGIILARPILEIMQTPPEIIDDAVIFMQVTSAGTIGVAAYNALASILRALGDSKTPLFFLVMACIVNVILDFIFVLGFDLEVFGVALATAISQALSALGCFIFAVRKNPYFRIEKEYRRANRELIKKCIRIGVPVAVQNSMIAISCIALQCVVNGFGKNVVGAFSATNRIEQLVQQPFNSLGVALSTFAGQNMGAGKVKRVKEGYHKSFIIIAVFSVLMLIAAQLGARYIMQLFVNDEEVITLGANALRITSYFYITLGMIHITRGLLNGVGDATYAMVNGFIEVIGRVGFAPLLVNIAFIGVWGTWLTSGLTWFITGFASFIRYKQGKWEYKSLVK</sequence>
<keyword evidence="5" id="KW-0813">Transport</keyword>
<dbReference type="NCBIfam" id="TIGR00797">
    <property type="entry name" value="matE"/>
    <property type="match status" value="1"/>
</dbReference>
<dbReference type="GO" id="GO:0042910">
    <property type="term" value="F:xenobiotic transmembrane transporter activity"/>
    <property type="evidence" value="ECO:0007669"/>
    <property type="project" value="InterPro"/>
</dbReference>
<keyword evidence="8 13" id="KW-0812">Transmembrane</keyword>
<feature type="transmembrane region" description="Helical" evidence="13">
    <location>
        <begin position="194"/>
        <end position="217"/>
    </location>
</feature>
<protein>
    <recommendedName>
        <fullName evidence="4">Probable multidrug resistance protein NorM</fullName>
    </recommendedName>
    <alternativeName>
        <fullName evidence="12">Multidrug-efflux transporter</fullName>
    </alternativeName>
</protein>
<dbReference type="GO" id="GO:0015297">
    <property type="term" value="F:antiporter activity"/>
    <property type="evidence" value="ECO:0007669"/>
    <property type="project" value="UniProtKB-KW"/>
</dbReference>
<feature type="transmembrane region" description="Helical" evidence="13">
    <location>
        <begin position="137"/>
        <end position="162"/>
    </location>
</feature>
<keyword evidence="11 13" id="KW-0472">Membrane</keyword>
<comment type="similarity">
    <text evidence="3">Belongs to the multi antimicrobial extrusion (MATE) (TC 2.A.66.1) family.</text>
</comment>
<dbReference type="PIRSF" id="PIRSF006603">
    <property type="entry name" value="DinF"/>
    <property type="match status" value="1"/>
</dbReference>
<evidence type="ECO:0000256" key="7">
    <source>
        <dbReference type="ARBA" id="ARBA00022475"/>
    </source>
</evidence>
<keyword evidence="10" id="KW-0406">Ion transport</keyword>
<feature type="transmembrane region" description="Helical" evidence="13">
    <location>
        <begin position="12"/>
        <end position="31"/>
    </location>
</feature>
<name>A0A7R7EKE6_9FIRM</name>
<feature type="transmembrane region" description="Helical" evidence="13">
    <location>
        <begin position="63"/>
        <end position="84"/>
    </location>
</feature>
<feature type="transmembrane region" description="Helical" evidence="13">
    <location>
        <begin position="392"/>
        <end position="413"/>
    </location>
</feature>
<feature type="transmembrane region" description="Helical" evidence="13">
    <location>
        <begin position="419"/>
        <end position="437"/>
    </location>
</feature>
<evidence type="ECO:0000256" key="3">
    <source>
        <dbReference type="ARBA" id="ARBA00010199"/>
    </source>
</evidence>
<evidence type="ECO:0000256" key="11">
    <source>
        <dbReference type="ARBA" id="ARBA00023136"/>
    </source>
</evidence>
<evidence type="ECO:0000256" key="12">
    <source>
        <dbReference type="ARBA" id="ARBA00031636"/>
    </source>
</evidence>
<evidence type="ECO:0000256" key="5">
    <source>
        <dbReference type="ARBA" id="ARBA00022448"/>
    </source>
</evidence>
<evidence type="ECO:0000313" key="15">
    <source>
        <dbReference type="Proteomes" id="UP000595897"/>
    </source>
</evidence>
<keyword evidence="9 13" id="KW-1133">Transmembrane helix</keyword>